<evidence type="ECO:0000313" key="6">
    <source>
        <dbReference type="Proteomes" id="UP001279642"/>
    </source>
</evidence>
<dbReference type="HAMAP" id="MF_00724">
    <property type="entry name" value="FliE"/>
    <property type="match status" value="1"/>
</dbReference>
<comment type="subcellular location">
    <subcellularLocation>
        <location evidence="1 4">Bacterial flagellum basal body</location>
    </subcellularLocation>
</comment>
<dbReference type="PANTHER" id="PTHR34653:SF1">
    <property type="entry name" value="FLAGELLAR HOOK-BASAL BODY COMPLEX PROTEIN FLIE"/>
    <property type="match status" value="1"/>
</dbReference>
<gene>
    <name evidence="4" type="primary">fliE</name>
    <name evidence="5" type="ORF">SMD27_07460</name>
</gene>
<name>A0ABU5E8Y6_9PROT</name>
<keyword evidence="3 4" id="KW-0975">Bacterial flagellum</keyword>
<dbReference type="InterPro" id="IPR001624">
    <property type="entry name" value="FliE"/>
</dbReference>
<keyword evidence="6" id="KW-1185">Reference proteome</keyword>
<evidence type="ECO:0000256" key="3">
    <source>
        <dbReference type="ARBA" id="ARBA00023143"/>
    </source>
</evidence>
<evidence type="ECO:0000313" key="5">
    <source>
        <dbReference type="EMBL" id="MDY0882674.1"/>
    </source>
</evidence>
<evidence type="ECO:0000256" key="2">
    <source>
        <dbReference type="ARBA" id="ARBA00009272"/>
    </source>
</evidence>
<dbReference type="RefSeq" id="WP_320507741.1">
    <property type="nucleotide sequence ID" value="NZ_JAXCLW010000002.1"/>
</dbReference>
<comment type="similarity">
    <text evidence="2 4">Belongs to the FliE family.</text>
</comment>
<dbReference type="Proteomes" id="UP001279642">
    <property type="component" value="Unassembled WGS sequence"/>
</dbReference>
<dbReference type="Pfam" id="PF02049">
    <property type="entry name" value="FliE"/>
    <property type="match status" value="1"/>
</dbReference>
<keyword evidence="5" id="KW-0966">Cell projection</keyword>
<keyword evidence="5" id="KW-0282">Flagellum</keyword>
<evidence type="ECO:0000256" key="4">
    <source>
        <dbReference type="HAMAP-Rule" id="MF_00724"/>
    </source>
</evidence>
<sequence length="103" mass="10711">MTVPINNALAAYNAAAQQAGGQALAPSEERVGPSFGDLLQQFGNQAIATGKEDEKQSMAASVGKANMTDVVTAVSSAELTVQTVTAVRDKVVAAYQEVLRMQI</sequence>
<reference evidence="5 6" key="1">
    <citation type="journal article" date="2016" name="Antonie Van Leeuwenhoek">
        <title>Dongia soli sp. nov., isolated from soil from Dokdo, Korea.</title>
        <authorList>
            <person name="Kim D.U."/>
            <person name="Lee H."/>
            <person name="Kim H."/>
            <person name="Kim S.G."/>
            <person name="Ka J.O."/>
        </authorList>
    </citation>
    <scope>NUCLEOTIDE SEQUENCE [LARGE SCALE GENOMIC DNA]</scope>
    <source>
        <strain evidence="5 6">D78</strain>
    </source>
</reference>
<dbReference type="EMBL" id="JAXCLW010000002">
    <property type="protein sequence ID" value="MDY0882674.1"/>
    <property type="molecule type" value="Genomic_DNA"/>
</dbReference>
<dbReference type="PANTHER" id="PTHR34653">
    <property type="match status" value="1"/>
</dbReference>
<organism evidence="5 6">
    <name type="scientific">Dongia soli</name>
    <dbReference type="NCBI Taxonomy" id="600628"/>
    <lineage>
        <taxon>Bacteria</taxon>
        <taxon>Pseudomonadati</taxon>
        <taxon>Pseudomonadota</taxon>
        <taxon>Alphaproteobacteria</taxon>
        <taxon>Rhodospirillales</taxon>
        <taxon>Dongiaceae</taxon>
        <taxon>Dongia</taxon>
    </lineage>
</organism>
<protein>
    <recommendedName>
        <fullName evidence="4">Flagellar hook-basal body complex protein FliE</fullName>
    </recommendedName>
</protein>
<proteinExistence type="inferred from homology"/>
<evidence type="ECO:0000256" key="1">
    <source>
        <dbReference type="ARBA" id="ARBA00004117"/>
    </source>
</evidence>
<keyword evidence="5" id="KW-0969">Cilium</keyword>
<accession>A0ABU5E8Y6</accession>
<comment type="caution">
    <text evidence="5">The sequence shown here is derived from an EMBL/GenBank/DDBJ whole genome shotgun (WGS) entry which is preliminary data.</text>
</comment>
<dbReference type="PRINTS" id="PR01006">
    <property type="entry name" value="FLGHOOKFLIE"/>
</dbReference>